<keyword evidence="2" id="KW-1185">Reference proteome</keyword>
<proteinExistence type="predicted"/>
<organism evidence="1 2">
    <name type="scientific">Dreissena polymorpha</name>
    <name type="common">Zebra mussel</name>
    <name type="synonym">Mytilus polymorpha</name>
    <dbReference type="NCBI Taxonomy" id="45954"/>
    <lineage>
        <taxon>Eukaryota</taxon>
        <taxon>Metazoa</taxon>
        <taxon>Spiralia</taxon>
        <taxon>Lophotrochozoa</taxon>
        <taxon>Mollusca</taxon>
        <taxon>Bivalvia</taxon>
        <taxon>Autobranchia</taxon>
        <taxon>Heteroconchia</taxon>
        <taxon>Euheterodonta</taxon>
        <taxon>Imparidentia</taxon>
        <taxon>Neoheterodontei</taxon>
        <taxon>Myida</taxon>
        <taxon>Dreissenoidea</taxon>
        <taxon>Dreissenidae</taxon>
        <taxon>Dreissena</taxon>
    </lineage>
</organism>
<evidence type="ECO:0000313" key="2">
    <source>
        <dbReference type="Proteomes" id="UP000828390"/>
    </source>
</evidence>
<gene>
    <name evidence="1" type="ORF">DPMN_181991</name>
</gene>
<sequence length="78" mass="8347">MQRPGHRTSCSKRGESKANRLLMDKSSCSSTFCTATVPGTTVPVASSLLLLKELTCLPLGCCPRPLDQCSLRSTSTET</sequence>
<comment type="caution">
    <text evidence="1">The sequence shown here is derived from an EMBL/GenBank/DDBJ whole genome shotgun (WGS) entry which is preliminary data.</text>
</comment>
<dbReference type="EMBL" id="JAIWYP010000010">
    <property type="protein sequence ID" value="KAH3747564.1"/>
    <property type="molecule type" value="Genomic_DNA"/>
</dbReference>
<accession>A0A9D4I497</accession>
<protein>
    <submittedName>
        <fullName evidence="1">Uncharacterized protein</fullName>
    </submittedName>
</protein>
<dbReference type="Proteomes" id="UP000828390">
    <property type="component" value="Unassembled WGS sequence"/>
</dbReference>
<reference evidence="1" key="2">
    <citation type="submission" date="2020-11" db="EMBL/GenBank/DDBJ databases">
        <authorList>
            <person name="McCartney M.A."/>
            <person name="Auch B."/>
            <person name="Kono T."/>
            <person name="Mallez S."/>
            <person name="Becker A."/>
            <person name="Gohl D.M."/>
            <person name="Silverstein K.A.T."/>
            <person name="Koren S."/>
            <person name="Bechman K.B."/>
            <person name="Herman A."/>
            <person name="Abrahante J.E."/>
            <person name="Garbe J."/>
        </authorList>
    </citation>
    <scope>NUCLEOTIDE SEQUENCE</scope>
    <source>
        <strain evidence="1">Duluth1</strain>
        <tissue evidence="1">Whole animal</tissue>
    </source>
</reference>
<evidence type="ECO:0000313" key="1">
    <source>
        <dbReference type="EMBL" id="KAH3747564.1"/>
    </source>
</evidence>
<name>A0A9D4I497_DREPO</name>
<reference evidence="1" key="1">
    <citation type="journal article" date="2019" name="bioRxiv">
        <title>The Genome of the Zebra Mussel, Dreissena polymorpha: A Resource for Invasive Species Research.</title>
        <authorList>
            <person name="McCartney M.A."/>
            <person name="Auch B."/>
            <person name="Kono T."/>
            <person name="Mallez S."/>
            <person name="Zhang Y."/>
            <person name="Obille A."/>
            <person name="Becker A."/>
            <person name="Abrahante J.E."/>
            <person name="Garbe J."/>
            <person name="Badalamenti J.P."/>
            <person name="Herman A."/>
            <person name="Mangelson H."/>
            <person name="Liachko I."/>
            <person name="Sullivan S."/>
            <person name="Sone E.D."/>
            <person name="Koren S."/>
            <person name="Silverstein K.A.T."/>
            <person name="Beckman K.B."/>
            <person name="Gohl D.M."/>
        </authorList>
    </citation>
    <scope>NUCLEOTIDE SEQUENCE</scope>
    <source>
        <strain evidence="1">Duluth1</strain>
        <tissue evidence="1">Whole animal</tissue>
    </source>
</reference>
<dbReference type="AlphaFoldDB" id="A0A9D4I497"/>